<evidence type="ECO:0000259" key="3">
    <source>
        <dbReference type="Pfam" id="PF01494"/>
    </source>
</evidence>
<keyword evidence="5" id="KW-1185">Reference proteome</keyword>
<evidence type="ECO:0000313" key="4">
    <source>
        <dbReference type="EMBL" id="CAF0792256.1"/>
    </source>
</evidence>
<dbReference type="Gene3D" id="3.50.50.60">
    <property type="entry name" value="FAD/NAD(P)-binding domain"/>
    <property type="match status" value="1"/>
</dbReference>
<reference evidence="4" key="1">
    <citation type="submission" date="2021-02" db="EMBL/GenBank/DDBJ databases">
        <authorList>
            <person name="Nowell W R."/>
        </authorList>
    </citation>
    <scope>NUCLEOTIDE SEQUENCE</scope>
</reference>
<dbReference type="GO" id="GO:0071949">
    <property type="term" value="F:FAD binding"/>
    <property type="evidence" value="ECO:0007669"/>
    <property type="project" value="InterPro"/>
</dbReference>
<evidence type="ECO:0000313" key="5">
    <source>
        <dbReference type="Proteomes" id="UP000663828"/>
    </source>
</evidence>
<dbReference type="Gene3D" id="3.30.9.10">
    <property type="entry name" value="D-Amino Acid Oxidase, subunit A, domain 2"/>
    <property type="match status" value="1"/>
</dbReference>
<dbReference type="EMBL" id="CAJNOR010000089">
    <property type="protein sequence ID" value="CAF0792256.1"/>
    <property type="molecule type" value="Genomic_DNA"/>
</dbReference>
<dbReference type="AlphaFoldDB" id="A0A813S7L1"/>
<feature type="domain" description="FAD-binding" evidence="3">
    <location>
        <begin position="132"/>
        <end position="320"/>
    </location>
</feature>
<sequence length="383" mass="44849">MKISIIGAGYAGLSSALLLSRHHVNRITVYDRFDRVQTIGAGILIQPSAIEILKRLGLYEQLIDRGEKVYHLEGINHRRRQVFLTSYDDYSPNSFGIGIHRSLLFQSLYDKCKIQSNITFELSREITSLADLQLTNDLVIIASGSHSKLRDQVPIKQTYQPYPYGCLWTTIEDNEISRHRLCQYLRYSQEMFGILPSGLNHNSKRIVSVFWSLPTRLKATYSLENVLERMKYYLDDTHSDFFEKLKRANYSFAVYGDVYMQRYDHENLVFIGDAAHAMSPQLGQGANMALIDSYFLDKSLREHNDDVRIALQMYTHVRRRHLRFYSQASKFLTPLYQSDRQIYGRFRDLLFTISKQIKFSRRMSSEILCGKRISWIRNKEIQY</sequence>
<evidence type="ECO:0000256" key="2">
    <source>
        <dbReference type="ARBA" id="ARBA00023033"/>
    </source>
</evidence>
<dbReference type="Pfam" id="PF01494">
    <property type="entry name" value="FAD_binding_3"/>
    <property type="match status" value="2"/>
</dbReference>
<evidence type="ECO:0000256" key="1">
    <source>
        <dbReference type="ARBA" id="ARBA00023002"/>
    </source>
</evidence>
<feature type="domain" description="FAD-binding" evidence="3">
    <location>
        <begin position="3"/>
        <end position="79"/>
    </location>
</feature>
<dbReference type="SUPFAM" id="SSF51905">
    <property type="entry name" value="FAD/NAD(P)-binding domain"/>
    <property type="match status" value="1"/>
</dbReference>
<dbReference type="PRINTS" id="PR00420">
    <property type="entry name" value="RNGMNOXGNASE"/>
</dbReference>
<keyword evidence="2" id="KW-0503">Monooxygenase</keyword>
<accession>A0A813S7L1</accession>
<dbReference type="GO" id="GO:0004497">
    <property type="term" value="F:monooxygenase activity"/>
    <property type="evidence" value="ECO:0007669"/>
    <property type="project" value="UniProtKB-KW"/>
</dbReference>
<dbReference type="InterPro" id="IPR050493">
    <property type="entry name" value="FAD-dep_Monooxygenase_BioMet"/>
</dbReference>
<protein>
    <recommendedName>
        <fullName evidence="3">FAD-binding domain-containing protein</fullName>
    </recommendedName>
</protein>
<dbReference type="InterPro" id="IPR036188">
    <property type="entry name" value="FAD/NAD-bd_sf"/>
</dbReference>
<dbReference type="PANTHER" id="PTHR13789:SF309">
    <property type="entry name" value="PUTATIVE (AFU_ORTHOLOGUE AFUA_6G14510)-RELATED"/>
    <property type="match status" value="1"/>
</dbReference>
<dbReference type="Proteomes" id="UP000663828">
    <property type="component" value="Unassembled WGS sequence"/>
</dbReference>
<keyword evidence="1" id="KW-0560">Oxidoreductase</keyword>
<proteinExistence type="predicted"/>
<organism evidence="4 5">
    <name type="scientific">Adineta ricciae</name>
    <name type="common">Rotifer</name>
    <dbReference type="NCBI Taxonomy" id="249248"/>
    <lineage>
        <taxon>Eukaryota</taxon>
        <taxon>Metazoa</taxon>
        <taxon>Spiralia</taxon>
        <taxon>Gnathifera</taxon>
        <taxon>Rotifera</taxon>
        <taxon>Eurotatoria</taxon>
        <taxon>Bdelloidea</taxon>
        <taxon>Adinetida</taxon>
        <taxon>Adinetidae</taxon>
        <taxon>Adineta</taxon>
    </lineage>
</organism>
<dbReference type="PANTHER" id="PTHR13789">
    <property type="entry name" value="MONOOXYGENASE"/>
    <property type="match status" value="1"/>
</dbReference>
<dbReference type="InterPro" id="IPR002938">
    <property type="entry name" value="FAD-bd"/>
</dbReference>
<comment type="caution">
    <text evidence="4">The sequence shown here is derived from an EMBL/GenBank/DDBJ whole genome shotgun (WGS) entry which is preliminary data.</text>
</comment>
<gene>
    <name evidence="4" type="ORF">XAT740_LOCUS2543</name>
</gene>
<name>A0A813S7L1_ADIRI</name>